<dbReference type="EMBL" id="CAJOBC010000372">
    <property type="protein sequence ID" value="CAF3577992.1"/>
    <property type="molecule type" value="Genomic_DNA"/>
</dbReference>
<gene>
    <name evidence="2" type="ORF">GPM918_LOCUS3131</name>
    <name evidence="3" type="ORF">SRO942_LOCUS3131</name>
</gene>
<dbReference type="Proteomes" id="UP000663829">
    <property type="component" value="Unassembled WGS sequence"/>
</dbReference>
<evidence type="ECO:0000313" key="3">
    <source>
        <dbReference type="EMBL" id="CAF3577992.1"/>
    </source>
</evidence>
<keyword evidence="1" id="KW-0175">Coiled coil</keyword>
<dbReference type="Proteomes" id="UP000681722">
    <property type="component" value="Unassembled WGS sequence"/>
</dbReference>
<organism evidence="2 4">
    <name type="scientific">Didymodactylos carnosus</name>
    <dbReference type="NCBI Taxonomy" id="1234261"/>
    <lineage>
        <taxon>Eukaryota</taxon>
        <taxon>Metazoa</taxon>
        <taxon>Spiralia</taxon>
        <taxon>Gnathifera</taxon>
        <taxon>Rotifera</taxon>
        <taxon>Eurotatoria</taxon>
        <taxon>Bdelloidea</taxon>
        <taxon>Philodinida</taxon>
        <taxon>Philodinidae</taxon>
        <taxon>Didymodactylos</taxon>
    </lineage>
</organism>
<dbReference type="AlphaFoldDB" id="A0A813S3J5"/>
<accession>A0A813S3J5</accession>
<evidence type="ECO:0000256" key="1">
    <source>
        <dbReference type="SAM" id="Coils"/>
    </source>
</evidence>
<sequence length="326" mass="37059">MQISNVLSRHAKGIIDTVEENNNVVDENGVEQRTNSDNEPQNLKVDNNIKFQQSLQSDHTASSIQHSGKNIRHPLLHAIPDKLAPIVLLKSNQKRFHSKQQDDNLRDYQDVLTTEQATLINDEIPLDFAEAPLAPVLPGDPSGSSLPTTVAFLSTTTMPIPTTMSVSITLTNDMSNRENQEMPSYRKLLYMALNDIKTRIAKDQQLINALADENKRAITEREQLVLRFKNLSNIVLANNRKSESLKNRIEENEDLKNVVVDVERLSLLRPFYRLNGLRRLNDLIDLNIDDKTSTILNQLINSSTLGRESLENVRKRQNLRNILKRS</sequence>
<comment type="caution">
    <text evidence="2">The sequence shown here is derived from an EMBL/GenBank/DDBJ whole genome shotgun (WGS) entry which is preliminary data.</text>
</comment>
<proteinExistence type="predicted"/>
<keyword evidence="4" id="KW-1185">Reference proteome</keyword>
<reference evidence="2" key="1">
    <citation type="submission" date="2021-02" db="EMBL/GenBank/DDBJ databases">
        <authorList>
            <person name="Nowell W R."/>
        </authorList>
    </citation>
    <scope>NUCLEOTIDE SEQUENCE</scope>
</reference>
<evidence type="ECO:0000313" key="2">
    <source>
        <dbReference type="EMBL" id="CAF0793580.1"/>
    </source>
</evidence>
<feature type="coiled-coil region" evidence="1">
    <location>
        <begin position="193"/>
        <end position="227"/>
    </location>
</feature>
<dbReference type="EMBL" id="CAJNOQ010000372">
    <property type="protein sequence ID" value="CAF0793580.1"/>
    <property type="molecule type" value="Genomic_DNA"/>
</dbReference>
<name>A0A813S3J5_9BILA</name>
<protein>
    <submittedName>
        <fullName evidence="2">Uncharacterized protein</fullName>
    </submittedName>
</protein>
<evidence type="ECO:0000313" key="4">
    <source>
        <dbReference type="Proteomes" id="UP000663829"/>
    </source>
</evidence>